<dbReference type="Gene3D" id="2.70.20.10">
    <property type="entry name" value="Topoisomerase I, domain 3"/>
    <property type="match status" value="1"/>
</dbReference>
<dbReference type="PROSITE" id="PS50880">
    <property type="entry name" value="TOPRIM"/>
    <property type="match status" value="1"/>
</dbReference>
<evidence type="ECO:0000256" key="9">
    <source>
        <dbReference type="ARBA" id="ARBA00023235"/>
    </source>
</evidence>
<dbReference type="Gene3D" id="3.40.50.140">
    <property type="match status" value="1"/>
</dbReference>
<dbReference type="InterPro" id="IPR034149">
    <property type="entry name" value="TOPRIM_TopoI"/>
</dbReference>
<evidence type="ECO:0000256" key="3">
    <source>
        <dbReference type="ARBA" id="ARBA00022723"/>
    </source>
</evidence>
<evidence type="ECO:0000256" key="1">
    <source>
        <dbReference type="ARBA" id="ARBA00000213"/>
    </source>
</evidence>
<feature type="domain" description="Toprim" evidence="12">
    <location>
        <begin position="2"/>
        <end position="111"/>
    </location>
</feature>
<dbReference type="Gene3D" id="3.30.65.10">
    <property type="entry name" value="Bacterial Topoisomerase I, domain 1"/>
    <property type="match status" value="2"/>
</dbReference>
<dbReference type="EC" id="5.6.2.1" evidence="10"/>
<dbReference type="InterPro" id="IPR000380">
    <property type="entry name" value="Topo_IA"/>
</dbReference>
<dbReference type="GO" id="GO:0003677">
    <property type="term" value="F:DNA binding"/>
    <property type="evidence" value="ECO:0007669"/>
    <property type="project" value="UniProtKB-KW"/>
</dbReference>
<protein>
    <recommendedName>
        <fullName evidence="10">DNA topoisomerase 1</fullName>
        <ecNumber evidence="10">5.6.2.1</ecNumber>
    </recommendedName>
    <alternativeName>
        <fullName evidence="10">DNA topoisomerase I</fullName>
    </alternativeName>
</protein>
<keyword evidence="4" id="KW-0863">Zinc-finger</keyword>
<feature type="region of interest" description="Disordered" evidence="11">
    <location>
        <begin position="323"/>
        <end position="345"/>
    </location>
</feature>
<evidence type="ECO:0000256" key="10">
    <source>
        <dbReference type="HAMAP-Rule" id="MF_00952"/>
    </source>
</evidence>
<dbReference type="InterPro" id="IPR003601">
    <property type="entry name" value="Topo_IA_2"/>
</dbReference>
<feature type="site" description="Interaction with DNA" evidence="10">
    <location>
        <position position="477"/>
    </location>
</feature>
<dbReference type="PATRIC" id="fig|178901.14.peg.558"/>
<feature type="site" description="Interaction with DNA" evidence="10">
    <location>
        <position position="135"/>
    </location>
</feature>
<dbReference type="Pfam" id="PF01751">
    <property type="entry name" value="Toprim"/>
    <property type="match status" value="1"/>
</dbReference>
<keyword evidence="7 10" id="KW-0799">Topoisomerase</keyword>
<feature type="active site" description="O-(5'-phospho-DNA)-tyrosine intermediate" evidence="10">
    <location>
        <position position="286"/>
    </location>
</feature>
<evidence type="ECO:0000256" key="5">
    <source>
        <dbReference type="ARBA" id="ARBA00022833"/>
    </source>
</evidence>
<reference evidence="14 15" key="1">
    <citation type="submission" date="2015-06" db="EMBL/GenBank/DDBJ databases">
        <title>Improved classification and identification of acetic acid bacteria using matrix-assisted laser desorption/ionization time-of-flight mass spectrometry; Gluconobacter nephelii and Gluconobacter uchimurae are later heterotypic synonyms of Gluconobacter japonicus and Gluconobacter oxydans, respectively.</title>
        <authorList>
            <person name="Li L."/>
            <person name="Cleenwerck I."/>
            <person name="De Vuyst L."/>
            <person name="Vandamme P."/>
        </authorList>
    </citation>
    <scope>NUCLEOTIDE SEQUENCE [LARGE SCALE GENOMIC DNA]</scope>
    <source>
        <strain evidence="14 15">LMG 1699</strain>
    </source>
</reference>
<dbReference type="PANTHER" id="PTHR42785">
    <property type="entry name" value="DNA TOPOISOMERASE, TYPE IA, CORE"/>
    <property type="match status" value="1"/>
</dbReference>
<dbReference type="SUPFAM" id="SSF56712">
    <property type="entry name" value="Prokaryotic type I DNA topoisomerase"/>
    <property type="match status" value="1"/>
</dbReference>
<dbReference type="SMART" id="SM00437">
    <property type="entry name" value="TOP1Ac"/>
    <property type="match status" value="1"/>
</dbReference>
<gene>
    <name evidence="10" type="primary">topA</name>
    <name evidence="14" type="ORF">AD951_08405</name>
</gene>
<accession>A0A149UM30</accession>
<feature type="site" description="Interaction with DNA" evidence="10">
    <location>
        <position position="144"/>
    </location>
</feature>
<comment type="similarity">
    <text evidence="2 10">Belongs to the type IA topoisomerase family.</text>
</comment>
<dbReference type="InterPro" id="IPR013498">
    <property type="entry name" value="Topo_IA_Znf"/>
</dbReference>
<dbReference type="PROSITE" id="PS52039">
    <property type="entry name" value="TOPO_IA_2"/>
    <property type="match status" value="1"/>
</dbReference>
<dbReference type="SMART" id="SM00436">
    <property type="entry name" value="TOP1Bc"/>
    <property type="match status" value="1"/>
</dbReference>
<evidence type="ECO:0000313" key="14">
    <source>
        <dbReference type="EMBL" id="KXV69050.1"/>
    </source>
</evidence>
<dbReference type="Proteomes" id="UP000075377">
    <property type="component" value="Unassembled WGS sequence"/>
</dbReference>
<comment type="function">
    <text evidence="10">Releases the supercoiling and torsional tension of DNA, which is introduced during the DNA replication and transcription, by transiently cleaving and rejoining one strand of the DNA duplex. Introduces a single-strand break via transesterification at a target site in duplex DNA. The scissile phosphodiester is attacked by the catalytic tyrosine of the enzyme, resulting in the formation of a DNA-(5'-phosphotyrosyl)-enzyme intermediate and the expulsion of a 3'-OH DNA strand. The free DNA strand then undergoes passage around the unbroken strand, thus removing DNA supercoils. Finally, in the religation step, the DNA 3'-OH attacks the covalent intermediate to expel the active-site tyrosine and restore the DNA phosphodiester backbone.</text>
</comment>
<proteinExistence type="inferred from homology"/>
<dbReference type="OrthoDB" id="9804262at2"/>
<dbReference type="CDD" id="cd00186">
    <property type="entry name" value="TOP1Ac"/>
    <property type="match status" value="1"/>
</dbReference>
<dbReference type="GO" id="GO:0005694">
    <property type="term" value="C:chromosome"/>
    <property type="evidence" value="ECO:0007669"/>
    <property type="project" value="InterPro"/>
</dbReference>
<evidence type="ECO:0000256" key="7">
    <source>
        <dbReference type="ARBA" id="ARBA00023029"/>
    </source>
</evidence>
<feature type="site" description="Interaction with DNA" evidence="10">
    <location>
        <position position="32"/>
    </location>
</feature>
<dbReference type="NCBIfam" id="TIGR01051">
    <property type="entry name" value="topA_bact"/>
    <property type="match status" value="1"/>
</dbReference>
<dbReference type="RefSeq" id="WP_061501119.1">
    <property type="nucleotide sequence ID" value="NZ_LHZX01000296.1"/>
</dbReference>
<dbReference type="InterPro" id="IPR023405">
    <property type="entry name" value="Topo_IA_core_domain"/>
</dbReference>
<comment type="caution">
    <text evidence="10">Lacks conserved residue(s) required for the propagation of feature annotation.</text>
</comment>
<dbReference type="HAMAP" id="MF_00952">
    <property type="entry name" value="Topoisom_1_prok"/>
    <property type="match status" value="1"/>
</dbReference>
<sequence>MKTLVIVESPNKVKKISDYLGSGYQVVASVGHIRDLPSKTLGVAPPNFVPEYEPTERGAQIIARLKSQVSRADRVLLATDPDREGEAIAWHLAQALKLKNPERVTFAAITEESIKKGIQDVRGIDMGRVRSQEARRVVDRIVGYRVSEALSDQSGENLTGGRVQSPAVRLVVEREREIEAFRSVEHYGAELEFSAPNGAMWKAKWDTKPNLPEGADYILDKSLAVAVAGLRDVLVVDFADSERRRGPYAPFTTSSLQQAASSRLKFKPQKTMDLAQALFGQGAITYHRTDAPNMDEEGAASIAKYATECGLPLAAKPRKWKAKEGAQEGHEAIRPTHIEEKERGENEDEKALYALIWQRALASQLEDAVYAVRSCVLEGSAQGQKIRFVATGSVLKSHGWLDVYSEDEDDKKDQTSDNPIPLLSVQQKISAASGKITTPRTKAPSRYTEASLIRELENQGIGRPSTYAAIMENISERGYIAEAKTRFLKPTSIGCKIVDALVGRFSFIEIPYTRDLEDRLDAISEGRGDYEAVVGASWETLDKELSSLSSVEIPPEYPCPTCGKAMVRRKGSNGFFWACTGYPECKTTLPDARGKPGQKKVSAQPKPSGIACPKCGKDLVRRTGTSKPKEKGKKGAPYDFYGCSGYPSCKATYKTGQDGKPILG</sequence>
<dbReference type="InterPro" id="IPR013826">
    <property type="entry name" value="Topo_IA_cen_sub3"/>
</dbReference>
<evidence type="ECO:0000259" key="12">
    <source>
        <dbReference type="PROSITE" id="PS50880"/>
    </source>
</evidence>
<dbReference type="CDD" id="cd03363">
    <property type="entry name" value="TOPRIM_TopoIA_TopoI"/>
    <property type="match status" value="1"/>
</dbReference>
<dbReference type="GO" id="GO:0006265">
    <property type="term" value="P:DNA topological change"/>
    <property type="evidence" value="ECO:0007669"/>
    <property type="project" value="UniProtKB-UniRule"/>
</dbReference>
<dbReference type="GO" id="GO:0003917">
    <property type="term" value="F:DNA topoisomerase type I (single strand cut, ATP-independent) activity"/>
    <property type="evidence" value="ECO:0007669"/>
    <property type="project" value="UniProtKB-UniRule"/>
</dbReference>
<dbReference type="Gene3D" id="1.10.290.10">
    <property type="entry name" value="Topoisomerase I, domain 4"/>
    <property type="match status" value="1"/>
</dbReference>
<dbReference type="Gene3D" id="1.10.460.10">
    <property type="entry name" value="Topoisomerase I, domain 2"/>
    <property type="match status" value="1"/>
</dbReference>
<feature type="domain" description="Topo IA-type catalytic" evidence="13">
    <location>
        <begin position="125"/>
        <end position="545"/>
    </location>
</feature>
<dbReference type="InterPro" id="IPR005733">
    <property type="entry name" value="TopoI_bac-type"/>
</dbReference>
<keyword evidence="3" id="KW-0479">Metal-binding</keyword>
<comment type="subunit">
    <text evidence="10">Monomer.</text>
</comment>
<comment type="catalytic activity">
    <reaction evidence="1 10">
        <text>ATP-independent breakage of single-stranded DNA, followed by passage and rejoining.</text>
        <dbReference type="EC" id="5.6.2.1"/>
    </reaction>
</comment>
<evidence type="ECO:0000256" key="2">
    <source>
        <dbReference type="ARBA" id="ARBA00009446"/>
    </source>
</evidence>
<dbReference type="Pfam" id="PF01131">
    <property type="entry name" value="Topoisom_bac"/>
    <property type="match status" value="1"/>
</dbReference>
<evidence type="ECO:0000256" key="6">
    <source>
        <dbReference type="ARBA" id="ARBA00022842"/>
    </source>
</evidence>
<dbReference type="SMART" id="SM00493">
    <property type="entry name" value="TOPRIM"/>
    <property type="match status" value="1"/>
</dbReference>
<feature type="site" description="Interaction with DNA" evidence="10">
    <location>
        <position position="139"/>
    </location>
</feature>
<dbReference type="AlphaFoldDB" id="A0A149UM30"/>
<dbReference type="PRINTS" id="PR00417">
    <property type="entry name" value="PRTPISMRASEI"/>
</dbReference>
<dbReference type="PANTHER" id="PTHR42785:SF1">
    <property type="entry name" value="DNA TOPOISOMERASE"/>
    <property type="match status" value="1"/>
</dbReference>
<evidence type="ECO:0000256" key="4">
    <source>
        <dbReference type="ARBA" id="ARBA00022771"/>
    </source>
</evidence>
<keyword evidence="9 10" id="KW-0413">Isomerase</keyword>
<dbReference type="InterPro" id="IPR013825">
    <property type="entry name" value="Topo_IA_cen_sub2"/>
</dbReference>
<dbReference type="GO" id="GO:0008270">
    <property type="term" value="F:zinc ion binding"/>
    <property type="evidence" value="ECO:0007669"/>
    <property type="project" value="UniProtKB-KW"/>
</dbReference>
<dbReference type="InterPro" id="IPR028612">
    <property type="entry name" value="Topoisom_1_IA"/>
</dbReference>
<comment type="caution">
    <text evidence="14">The sequence shown here is derived from an EMBL/GenBank/DDBJ whole genome shotgun (WGS) entry which is preliminary data.</text>
</comment>
<evidence type="ECO:0000256" key="11">
    <source>
        <dbReference type="SAM" id="MobiDB-lite"/>
    </source>
</evidence>
<keyword evidence="6" id="KW-0460">Magnesium</keyword>
<evidence type="ECO:0000313" key="15">
    <source>
        <dbReference type="Proteomes" id="UP000075377"/>
    </source>
</evidence>
<organism evidence="14 15">
    <name type="scientific">Acetobacter malorum</name>
    <dbReference type="NCBI Taxonomy" id="178901"/>
    <lineage>
        <taxon>Bacteria</taxon>
        <taxon>Pseudomonadati</taxon>
        <taxon>Pseudomonadota</taxon>
        <taxon>Alphaproteobacteria</taxon>
        <taxon>Acetobacterales</taxon>
        <taxon>Acetobacteraceae</taxon>
        <taxon>Acetobacter</taxon>
    </lineage>
</organism>
<dbReference type="Pfam" id="PF01396">
    <property type="entry name" value="Zn_ribbon_Top1"/>
    <property type="match status" value="2"/>
</dbReference>
<evidence type="ECO:0000259" key="13">
    <source>
        <dbReference type="PROSITE" id="PS52039"/>
    </source>
</evidence>
<keyword evidence="8 10" id="KW-0238">DNA-binding</keyword>
<feature type="compositionally biased region" description="Basic and acidic residues" evidence="11">
    <location>
        <begin position="323"/>
        <end position="344"/>
    </location>
</feature>
<name>A0A149UM30_9PROT</name>
<keyword evidence="5" id="KW-0862">Zinc</keyword>
<dbReference type="EMBL" id="LHZX01000296">
    <property type="protein sequence ID" value="KXV69050.1"/>
    <property type="molecule type" value="Genomic_DNA"/>
</dbReference>
<dbReference type="InterPro" id="IPR013497">
    <property type="entry name" value="Topo_IA_cen"/>
</dbReference>
<evidence type="ECO:0000256" key="8">
    <source>
        <dbReference type="ARBA" id="ARBA00023125"/>
    </source>
</evidence>
<feature type="site" description="Interaction with DNA" evidence="10">
    <location>
        <position position="136"/>
    </location>
</feature>
<dbReference type="InterPro" id="IPR006171">
    <property type="entry name" value="TOPRIM_dom"/>
</dbReference>
<feature type="site" description="Interaction with DNA" evidence="10">
    <location>
        <position position="288"/>
    </location>
</feature>
<dbReference type="InterPro" id="IPR013824">
    <property type="entry name" value="Topo_IA_cen_sub1"/>
</dbReference>
<dbReference type="InterPro" id="IPR003602">
    <property type="entry name" value="Topo_IA_DNA-bd_dom"/>
</dbReference>